<dbReference type="Pfam" id="PF13561">
    <property type="entry name" value="adh_short_C2"/>
    <property type="match status" value="1"/>
</dbReference>
<gene>
    <name evidence="4" type="ORF">G7Y89_g11119</name>
</gene>
<dbReference type="Proteomes" id="UP000566819">
    <property type="component" value="Unassembled WGS sequence"/>
</dbReference>
<comment type="caution">
    <text evidence="4">The sequence shown here is derived from an EMBL/GenBank/DDBJ whole genome shotgun (WGS) entry which is preliminary data.</text>
</comment>
<evidence type="ECO:0000256" key="1">
    <source>
        <dbReference type="ARBA" id="ARBA00006484"/>
    </source>
</evidence>
<proteinExistence type="inferred from homology"/>
<dbReference type="PROSITE" id="PS00061">
    <property type="entry name" value="ADH_SHORT"/>
    <property type="match status" value="1"/>
</dbReference>
<organism evidence="4 5">
    <name type="scientific">Cudoniella acicularis</name>
    <dbReference type="NCBI Taxonomy" id="354080"/>
    <lineage>
        <taxon>Eukaryota</taxon>
        <taxon>Fungi</taxon>
        <taxon>Dikarya</taxon>
        <taxon>Ascomycota</taxon>
        <taxon>Pezizomycotina</taxon>
        <taxon>Leotiomycetes</taxon>
        <taxon>Helotiales</taxon>
        <taxon>Tricladiaceae</taxon>
        <taxon>Cudoniella</taxon>
    </lineage>
</organism>
<dbReference type="InterPro" id="IPR036291">
    <property type="entry name" value="NAD(P)-bd_dom_sf"/>
</dbReference>
<sequence length="284" mass="29626">MASIMAAELFSVNGLVAVITGGGTGIGLMMAKALEANGAKVYIIGRRKEVLEKAAKEAVHGNIIPLQGDVSSKDDLAHIVETITAADGFINLLVANSGIGGPNLGGLKPNPSLSEFRDFLWATDPKEFTQTYHINTSAVFFTVVAFLNLLGAGNEKGNVEQKSQVVATSSIGAFNRVPLGFAYGTSKAAVVHLLKQFATTFVPFGIRSNVIAPGFYPSDMASAAIEKLTTDGKMPTSVVPLQRAGTAEDMGATILYLASKGGAYLNGNVLVTDGGRLSILPSTY</sequence>
<dbReference type="OrthoDB" id="2898618at2759"/>
<name>A0A8H4RBF1_9HELO</name>
<evidence type="ECO:0000256" key="2">
    <source>
        <dbReference type="ARBA" id="ARBA00022857"/>
    </source>
</evidence>
<dbReference type="GO" id="GO:0016491">
    <property type="term" value="F:oxidoreductase activity"/>
    <property type="evidence" value="ECO:0007669"/>
    <property type="project" value="UniProtKB-KW"/>
</dbReference>
<dbReference type="EMBL" id="JAAMPI010001039">
    <property type="protein sequence ID" value="KAF4627035.1"/>
    <property type="molecule type" value="Genomic_DNA"/>
</dbReference>
<evidence type="ECO:0000313" key="5">
    <source>
        <dbReference type="Proteomes" id="UP000566819"/>
    </source>
</evidence>
<dbReference type="PRINTS" id="PR00081">
    <property type="entry name" value="GDHRDH"/>
</dbReference>
<dbReference type="PANTHER" id="PTHR43618">
    <property type="entry name" value="7-ALPHA-HYDROXYSTEROID DEHYDROGENASE"/>
    <property type="match status" value="1"/>
</dbReference>
<keyword evidence="5" id="KW-1185">Reference proteome</keyword>
<dbReference type="InterPro" id="IPR002347">
    <property type="entry name" value="SDR_fam"/>
</dbReference>
<protein>
    <submittedName>
        <fullName evidence="4">Uncharacterized protein</fullName>
    </submittedName>
</protein>
<dbReference type="InterPro" id="IPR052178">
    <property type="entry name" value="Sec_Metab_Biosynth_SDR"/>
</dbReference>
<dbReference type="Gene3D" id="3.40.50.720">
    <property type="entry name" value="NAD(P)-binding Rossmann-like Domain"/>
    <property type="match status" value="1"/>
</dbReference>
<reference evidence="4 5" key="1">
    <citation type="submission" date="2020-03" db="EMBL/GenBank/DDBJ databases">
        <title>Draft Genome Sequence of Cudoniella acicularis.</title>
        <authorList>
            <person name="Buettner E."/>
            <person name="Kellner H."/>
        </authorList>
    </citation>
    <scope>NUCLEOTIDE SEQUENCE [LARGE SCALE GENOMIC DNA]</scope>
    <source>
        <strain evidence="4 5">DSM 108380</strain>
    </source>
</reference>
<keyword evidence="2" id="KW-0521">NADP</keyword>
<keyword evidence="3" id="KW-0560">Oxidoreductase</keyword>
<accession>A0A8H4RBF1</accession>
<dbReference type="SUPFAM" id="SSF51735">
    <property type="entry name" value="NAD(P)-binding Rossmann-fold domains"/>
    <property type="match status" value="1"/>
</dbReference>
<comment type="similarity">
    <text evidence="1">Belongs to the short-chain dehydrogenases/reductases (SDR) family.</text>
</comment>
<dbReference type="CDD" id="cd05233">
    <property type="entry name" value="SDR_c"/>
    <property type="match status" value="1"/>
</dbReference>
<evidence type="ECO:0000256" key="3">
    <source>
        <dbReference type="ARBA" id="ARBA00023002"/>
    </source>
</evidence>
<evidence type="ECO:0000313" key="4">
    <source>
        <dbReference type="EMBL" id="KAF4627035.1"/>
    </source>
</evidence>
<dbReference type="AlphaFoldDB" id="A0A8H4RBF1"/>
<dbReference type="PANTHER" id="PTHR43618:SF18">
    <property type="entry name" value="SHORT CHAIN DEHYDROGENASE_REDUCTASE FAMILY (AFU_ORTHOLOGUE AFUA_5G12480)"/>
    <property type="match status" value="1"/>
</dbReference>
<dbReference type="InterPro" id="IPR020904">
    <property type="entry name" value="Sc_DH/Rdtase_CS"/>
</dbReference>